<gene>
    <name evidence="1" type="ORF">GM661_18070</name>
</gene>
<evidence type="ECO:0000313" key="2">
    <source>
        <dbReference type="Proteomes" id="UP000665020"/>
    </source>
</evidence>
<organism evidence="1 2">
    <name type="scientific">Iocasia fonsfrigidae</name>
    <dbReference type="NCBI Taxonomy" id="2682810"/>
    <lineage>
        <taxon>Bacteria</taxon>
        <taxon>Bacillati</taxon>
        <taxon>Bacillota</taxon>
        <taxon>Clostridia</taxon>
        <taxon>Halanaerobiales</taxon>
        <taxon>Halanaerobiaceae</taxon>
        <taxon>Iocasia</taxon>
    </lineage>
</organism>
<protein>
    <submittedName>
        <fullName evidence="1">Uncharacterized protein</fullName>
    </submittedName>
</protein>
<name>A0A8A7KCZ8_9FIRM</name>
<keyword evidence="2" id="KW-1185">Reference proteome</keyword>
<dbReference type="AlphaFoldDB" id="A0A8A7KCZ8"/>
<accession>A0A8A7KCZ8</accession>
<dbReference type="EMBL" id="CP046640">
    <property type="protein sequence ID" value="QTL99723.1"/>
    <property type="molecule type" value="Genomic_DNA"/>
</dbReference>
<dbReference type="Proteomes" id="UP000665020">
    <property type="component" value="Chromosome"/>
</dbReference>
<evidence type="ECO:0000313" key="1">
    <source>
        <dbReference type="EMBL" id="QTL99723.1"/>
    </source>
</evidence>
<reference evidence="1" key="1">
    <citation type="submission" date="2019-12" db="EMBL/GenBank/DDBJ databases">
        <authorList>
            <person name="zhang j."/>
            <person name="sun C.M."/>
        </authorList>
    </citation>
    <scope>NUCLEOTIDE SEQUENCE</scope>
    <source>
        <strain evidence="1">NS-1</strain>
    </source>
</reference>
<dbReference type="RefSeq" id="WP_230868052.1">
    <property type="nucleotide sequence ID" value="NZ_CP046640.1"/>
</dbReference>
<sequence>MDQYRAKIKSSFYLLRNKLYSLRPIKIDIEPIVINNTNKIEGVYIVATKRGLFILRNNKLYKILQGRFYGITKYNDNLYIFERLGNLKGRIIHLALNKNYSFQKDGKILIDNISPGCHQIDFINNYLYITDSYNNRILKCDLQNIDCDEFYPLGKLKNGRNSKNYGHINSIYKKEKEFLLMCHNETTKTGRNSEILVLDENLNINRKIDTKASNAHNIVKYKEQLFYCDSMNMSLMKNGVQVFRGKHFMRGLSVTDEYLLVGGSDYAKRNKRTKVNGYIYILDHKFRLIDSYLIPGMVQEIRRIDNIDYSLSQFNED</sequence>
<proteinExistence type="predicted"/>
<dbReference type="SUPFAM" id="SSF63825">
    <property type="entry name" value="YWTD domain"/>
    <property type="match status" value="1"/>
</dbReference>
<dbReference type="KEGG" id="ifn:GM661_18070"/>